<dbReference type="Gene3D" id="1.25.40.10">
    <property type="entry name" value="Tetratricopeptide repeat domain"/>
    <property type="match status" value="1"/>
</dbReference>
<feature type="domain" description="HTH luxR-type" evidence="1">
    <location>
        <begin position="706"/>
        <end position="771"/>
    </location>
</feature>
<dbReference type="InterPro" id="IPR049945">
    <property type="entry name" value="AAA_22"/>
</dbReference>
<dbReference type="InterPro" id="IPR000792">
    <property type="entry name" value="Tscrpt_reg_LuxR_C"/>
</dbReference>
<dbReference type="InterPro" id="IPR027417">
    <property type="entry name" value="P-loop_NTPase"/>
</dbReference>
<evidence type="ECO:0000313" key="2">
    <source>
        <dbReference type="EMBL" id="ANS32575.1"/>
    </source>
</evidence>
<organism evidence="2 3">
    <name type="scientific">Rhodococcus opacus</name>
    <name type="common">Nocardia opaca</name>
    <dbReference type="NCBI Taxonomy" id="37919"/>
    <lineage>
        <taxon>Bacteria</taxon>
        <taxon>Bacillati</taxon>
        <taxon>Actinomycetota</taxon>
        <taxon>Actinomycetes</taxon>
        <taxon>Mycobacteriales</taxon>
        <taxon>Nocardiaceae</taxon>
        <taxon>Rhodococcus</taxon>
    </lineage>
</organism>
<proteinExistence type="predicted"/>
<dbReference type="Gene3D" id="1.10.10.10">
    <property type="entry name" value="Winged helix-like DNA-binding domain superfamily/Winged helix DNA-binding domain"/>
    <property type="match status" value="1"/>
</dbReference>
<sequence length="783" mass="85330">MMLPVVRGKMGNLPVELTSFVGRRRELTEAKRLLSLARLVTLTGVGGVGKTRLAVRVAANVRRAFDDGVWLIELGELSDPDLLADTVVAALGLREQSSDPSLELLAEHLADRRVLLVLDNCEHLVEAAAVLSETLLRQCPGLRVLATSREPLGIGGEAVMRVPPLTVPDPDRPPSLPGLAEYDAVTLFAQRAEAKAPGFVLSESNRVTITRICQRLDGLPLAIELAAARLRVLSPQQILDRLTDRYRLLTVGSRGAPVRQQTLKLSIDWSYDLCEPVEQQLWARLSVFAGGFELDAAESLGTGLLVQEEVLDVVARLVDQSILIREEAGTVARYRLLESLREYGYQKLREMGEEAALRRRHRDWCLQLVTQAEEEWIGPHQLAWITRLEREQPNMRDALQFCVTEPGEDEAEAGLQIAAALHTLWLTHGQLSEGRCWLDRVLAHHSGQPTAERIKALSANAALAAIQGDLRKGAVLVEEGETLAAHLGGTGVQAIVTHADGLQALFGGDLPRAVACFEAALEGFRAEDDLMRLIEDLVGLELASGLLGDMPRAIACKEEVLAITELYGESVQRACSLWAFALAVWQTDHTHASRLLEQSVRLARVVDDRLNVAMSLEALAWIAAADHLDRRAAVLLGAAAALSQTVVGATIAVPTLLTYHDECVRQARRALGMQVFDEEVRHGEAMTFENAVAYALDERRTASRTRADTAIGLTKRERQVAGLVAEGLTNKAIAARLVISQRTAQGHVEHVLAKLGFTSRAQIAAWVVESGETERTGSASPAV</sequence>
<geneLocation type="plasmid" evidence="3">
    <name>pr1cp1</name>
</geneLocation>
<dbReference type="PRINTS" id="PR00364">
    <property type="entry name" value="DISEASERSIST"/>
</dbReference>
<accession>A0A1B1KIY4</accession>
<dbReference type="SMART" id="SM00421">
    <property type="entry name" value="HTH_LUXR"/>
    <property type="match status" value="1"/>
</dbReference>
<name>A0A1B1KIY4_RHOOP</name>
<dbReference type="PATRIC" id="fig|37919.13.peg.8425"/>
<dbReference type="AlphaFoldDB" id="A0A1B1KIY4"/>
<dbReference type="Gene3D" id="3.40.50.300">
    <property type="entry name" value="P-loop containing nucleotide triphosphate hydrolases"/>
    <property type="match status" value="1"/>
</dbReference>
<gene>
    <name evidence="2" type="ORF">R1CP_39970</name>
</gene>
<dbReference type="Pfam" id="PF00196">
    <property type="entry name" value="GerE"/>
    <property type="match status" value="1"/>
</dbReference>
<dbReference type="PANTHER" id="PTHR47691:SF3">
    <property type="entry name" value="HTH-TYPE TRANSCRIPTIONAL REGULATOR RV0890C-RELATED"/>
    <property type="match status" value="1"/>
</dbReference>
<dbReference type="InterPro" id="IPR011990">
    <property type="entry name" value="TPR-like_helical_dom_sf"/>
</dbReference>
<dbReference type="SUPFAM" id="SSF52540">
    <property type="entry name" value="P-loop containing nucleoside triphosphate hydrolases"/>
    <property type="match status" value="1"/>
</dbReference>
<evidence type="ECO:0000313" key="3">
    <source>
        <dbReference type="Proteomes" id="UP000186108"/>
    </source>
</evidence>
<dbReference type="GO" id="GO:0003677">
    <property type="term" value="F:DNA binding"/>
    <property type="evidence" value="ECO:0007669"/>
    <property type="project" value="InterPro"/>
</dbReference>
<evidence type="ECO:0000259" key="1">
    <source>
        <dbReference type="PROSITE" id="PS50043"/>
    </source>
</evidence>
<dbReference type="GO" id="GO:0006355">
    <property type="term" value="P:regulation of DNA-templated transcription"/>
    <property type="evidence" value="ECO:0007669"/>
    <property type="project" value="InterPro"/>
</dbReference>
<dbReference type="Pfam" id="PF13401">
    <property type="entry name" value="AAA_22"/>
    <property type="match status" value="1"/>
</dbReference>
<reference evidence="2 3" key="1">
    <citation type="submission" date="2014-07" db="EMBL/GenBank/DDBJ databases">
        <authorList>
            <person name="Zhang J.E."/>
            <person name="Yang H."/>
            <person name="Guo J."/>
            <person name="Deng Z."/>
            <person name="Luo H."/>
            <person name="Luo M."/>
            <person name="Zhao B."/>
        </authorList>
    </citation>
    <scope>NUCLEOTIDE SEQUENCE [LARGE SCALE GENOMIC DNA]</scope>
    <source>
        <strain evidence="2 3">1CP</strain>
        <plasmid evidence="3">Plasmid pr1cp1</plasmid>
    </source>
</reference>
<dbReference type="SUPFAM" id="SSF46894">
    <property type="entry name" value="C-terminal effector domain of the bipartite response regulators"/>
    <property type="match status" value="1"/>
</dbReference>
<dbReference type="InterPro" id="IPR036388">
    <property type="entry name" value="WH-like_DNA-bd_sf"/>
</dbReference>
<dbReference type="EMBL" id="CP009112">
    <property type="protein sequence ID" value="ANS32575.1"/>
    <property type="molecule type" value="Genomic_DNA"/>
</dbReference>
<dbReference type="GO" id="GO:0016887">
    <property type="term" value="F:ATP hydrolysis activity"/>
    <property type="evidence" value="ECO:0007669"/>
    <property type="project" value="InterPro"/>
</dbReference>
<dbReference type="PANTHER" id="PTHR47691">
    <property type="entry name" value="REGULATOR-RELATED"/>
    <property type="match status" value="1"/>
</dbReference>
<keyword evidence="2" id="KW-0614">Plasmid</keyword>
<dbReference type="PRINTS" id="PR00038">
    <property type="entry name" value="HTHLUXR"/>
</dbReference>
<dbReference type="Proteomes" id="UP000186108">
    <property type="component" value="Plasmid pR1CP1"/>
</dbReference>
<dbReference type="CDD" id="cd06170">
    <property type="entry name" value="LuxR_C_like"/>
    <property type="match status" value="1"/>
</dbReference>
<dbReference type="PROSITE" id="PS50043">
    <property type="entry name" value="HTH_LUXR_2"/>
    <property type="match status" value="1"/>
</dbReference>
<protein>
    <submittedName>
        <fullName evidence="2">Transcriptional regulator, LuxR family</fullName>
    </submittedName>
</protein>
<dbReference type="InterPro" id="IPR016032">
    <property type="entry name" value="Sig_transdc_resp-reg_C-effctor"/>
</dbReference>